<protein>
    <submittedName>
        <fullName evidence="2">Uncharacterized protein</fullName>
    </submittedName>
</protein>
<evidence type="ECO:0000256" key="1">
    <source>
        <dbReference type="SAM" id="MobiDB-lite"/>
    </source>
</evidence>
<evidence type="ECO:0000313" key="2">
    <source>
        <dbReference type="EMBL" id="KZP15449.1"/>
    </source>
</evidence>
<proteinExistence type="predicted"/>
<feature type="region of interest" description="Disordered" evidence="1">
    <location>
        <begin position="193"/>
        <end position="241"/>
    </location>
</feature>
<keyword evidence="3" id="KW-1185">Reference proteome</keyword>
<reference evidence="2 3" key="1">
    <citation type="journal article" date="2016" name="Mol. Biol. Evol.">
        <title>Comparative Genomics of Early-Diverging Mushroom-Forming Fungi Provides Insights into the Origins of Lignocellulose Decay Capabilities.</title>
        <authorList>
            <person name="Nagy L.G."/>
            <person name="Riley R."/>
            <person name="Tritt A."/>
            <person name="Adam C."/>
            <person name="Daum C."/>
            <person name="Floudas D."/>
            <person name="Sun H."/>
            <person name="Yadav J.S."/>
            <person name="Pangilinan J."/>
            <person name="Larsson K.H."/>
            <person name="Matsuura K."/>
            <person name="Barry K."/>
            <person name="Labutti K."/>
            <person name="Kuo R."/>
            <person name="Ohm R.A."/>
            <person name="Bhattacharya S.S."/>
            <person name="Shirouzu T."/>
            <person name="Yoshinaga Y."/>
            <person name="Martin F.M."/>
            <person name="Grigoriev I.V."/>
            <person name="Hibbett D.S."/>
        </authorList>
    </citation>
    <scope>NUCLEOTIDE SEQUENCE [LARGE SCALE GENOMIC DNA]</scope>
    <source>
        <strain evidence="2 3">CBS 109695</strain>
    </source>
</reference>
<evidence type="ECO:0000313" key="3">
    <source>
        <dbReference type="Proteomes" id="UP000076532"/>
    </source>
</evidence>
<organism evidence="2 3">
    <name type="scientific">Athelia psychrophila</name>
    <dbReference type="NCBI Taxonomy" id="1759441"/>
    <lineage>
        <taxon>Eukaryota</taxon>
        <taxon>Fungi</taxon>
        <taxon>Dikarya</taxon>
        <taxon>Basidiomycota</taxon>
        <taxon>Agaricomycotina</taxon>
        <taxon>Agaricomycetes</taxon>
        <taxon>Agaricomycetidae</taxon>
        <taxon>Atheliales</taxon>
        <taxon>Atheliaceae</taxon>
        <taxon>Athelia</taxon>
    </lineage>
</organism>
<dbReference type="AlphaFoldDB" id="A0A166E6R3"/>
<accession>A0A166E6R3</accession>
<name>A0A166E6R3_9AGAM</name>
<sequence length="241" mass="26858">MLIFARHPFLDFDSTPTSPNASYAERQAYRVALGLPGPVDRWLTSNIRSNRVAFLKDYLMLIDVNGIDCVECCVQVACVKTPANRDNFEQPNIWTLYLTATAPPRTGSGQAVTTSPCAILERYTGSNTAIDAPEWTLWNRPVEKFQQPRAAFGVLFTRMALWKDNRDQPQLAYDMVKWARSIAAPPLSLLQKLQPATPPPSSPKTVQNVRVRKARPTSSNQQAADEATPTRTLRSGARNLV</sequence>
<gene>
    <name evidence="2" type="ORF">FIBSPDRAFT_958786</name>
</gene>
<feature type="compositionally biased region" description="Polar residues" evidence="1">
    <location>
        <begin position="216"/>
        <end position="233"/>
    </location>
</feature>
<dbReference type="Proteomes" id="UP000076532">
    <property type="component" value="Unassembled WGS sequence"/>
</dbReference>
<dbReference type="OrthoDB" id="2749120at2759"/>
<dbReference type="EMBL" id="KV417604">
    <property type="protein sequence ID" value="KZP15449.1"/>
    <property type="molecule type" value="Genomic_DNA"/>
</dbReference>